<accession>A0A2B8BF89</accession>
<evidence type="ECO:0000256" key="1">
    <source>
        <dbReference type="ARBA" id="ARBA00023015"/>
    </source>
</evidence>
<proteinExistence type="predicted"/>
<dbReference type="GO" id="GO:0003700">
    <property type="term" value="F:DNA-binding transcription factor activity"/>
    <property type="evidence" value="ECO:0007669"/>
    <property type="project" value="TreeGrafter"/>
</dbReference>
<dbReference type="OrthoDB" id="60111at2"/>
<feature type="compositionally biased region" description="Basic and acidic residues" evidence="4">
    <location>
        <begin position="1"/>
        <end position="10"/>
    </location>
</feature>
<keyword evidence="2" id="KW-0238">DNA-binding</keyword>
<evidence type="ECO:0000256" key="3">
    <source>
        <dbReference type="ARBA" id="ARBA00023163"/>
    </source>
</evidence>
<dbReference type="PROSITE" id="PS50932">
    <property type="entry name" value="HTH_LACI_2"/>
    <property type="match status" value="1"/>
</dbReference>
<dbReference type="CDD" id="cd01392">
    <property type="entry name" value="HTH_LacI"/>
    <property type="match status" value="1"/>
</dbReference>
<evidence type="ECO:0000256" key="2">
    <source>
        <dbReference type="ARBA" id="ARBA00023125"/>
    </source>
</evidence>
<dbReference type="GO" id="GO:0000976">
    <property type="term" value="F:transcription cis-regulatory region binding"/>
    <property type="evidence" value="ECO:0007669"/>
    <property type="project" value="TreeGrafter"/>
</dbReference>
<evidence type="ECO:0000256" key="4">
    <source>
        <dbReference type="SAM" id="MobiDB-lite"/>
    </source>
</evidence>
<evidence type="ECO:0000313" key="6">
    <source>
        <dbReference type="EMBL" id="PGH56052.1"/>
    </source>
</evidence>
<dbReference type="SUPFAM" id="SSF47413">
    <property type="entry name" value="lambda repressor-like DNA-binding domains"/>
    <property type="match status" value="1"/>
</dbReference>
<dbReference type="Gene3D" id="3.40.50.2300">
    <property type="match status" value="2"/>
</dbReference>
<name>A0A2B8BF89_9PROT</name>
<sequence>MPAMSERDPKPGPAPRASDARPVSGKPRAPRAVDVAAAAEVSIATVSRVFNNPEKVAPAIRERVLATAKAMGWMPHAAGSALARRRTSIVGAVIPTLDNEVFAAQVGAMQAAFADRGITLLLSCFNYDQDQAAHDVQAMLARGVEALAIVGEAHRPDLFASIQARHIPYVVTYSHRPDSPHPCIGFDNRQAFHTIARHLLDLGHETIGVIIQPTAGNDRVSARLDGVRAALAERGLGIRPQHLCEGEWSIDFGRQSVRAMLATDPPPTAVICGNDYLALGALLEARAMGLSVPHDLSITGFDDIAISRQLDPPLTTMHVDNHEIGRRAAAYLLACLEGSRPAKLPPLVPTLIRRGTTAVPHT</sequence>
<gene>
    <name evidence="6" type="ORF">CRT60_20870</name>
</gene>
<dbReference type="PANTHER" id="PTHR30146:SF138">
    <property type="entry name" value="TRANSCRIPTIONAL REGULATORY PROTEIN"/>
    <property type="match status" value="1"/>
</dbReference>
<dbReference type="PANTHER" id="PTHR30146">
    <property type="entry name" value="LACI-RELATED TRANSCRIPTIONAL REPRESSOR"/>
    <property type="match status" value="1"/>
</dbReference>
<dbReference type="Proteomes" id="UP000225379">
    <property type="component" value="Unassembled WGS sequence"/>
</dbReference>
<organism evidence="6 7">
    <name type="scientific">Azospirillum palustre</name>
    <dbReference type="NCBI Taxonomy" id="2044885"/>
    <lineage>
        <taxon>Bacteria</taxon>
        <taxon>Pseudomonadati</taxon>
        <taxon>Pseudomonadota</taxon>
        <taxon>Alphaproteobacteria</taxon>
        <taxon>Rhodospirillales</taxon>
        <taxon>Azospirillaceae</taxon>
        <taxon>Azospirillum</taxon>
    </lineage>
</organism>
<dbReference type="InterPro" id="IPR046335">
    <property type="entry name" value="LacI/GalR-like_sensor"/>
</dbReference>
<dbReference type="SMART" id="SM00354">
    <property type="entry name" value="HTH_LACI"/>
    <property type="match status" value="1"/>
</dbReference>
<feature type="domain" description="HTH lacI-type" evidence="5">
    <location>
        <begin position="30"/>
        <end position="84"/>
    </location>
</feature>
<protein>
    <submittedName>
        <fullName evidence="6">LacI family transcriptional regulator</fullName>
    </submittedName>
</protein>
<dbReference type="CDD" id="cd06273">
    <property type="entry name" value="PBP1_LacI-like"/>
    <property type="match status" value="1"/>
</dbReference>
<evidence type="ECO:0000313" key="7">
    <source>
        <dbReference type="Proteomes" id="UP000225379"/>
    </source>
</evidence>
<keyword evidence="7" id="KW-1185">Reference proteome</keyword>
<evidence type="ECO:0000259" key="5">
    <source>
        <dbReference type="PROSITE" id="PS50932"/>
    </source>
</evidence>
<comment type="caution">
    <text evidence="6">The sequence shown here is derived from an EMBL/GenBank/DDBJ whole genome shotgun (WGS) entry which is preliminary data.</text>
</comment>
<dbReference type="InterPro" id="IPR028082">
    <property type="entry name" value="Peripla_BP_I"/>
</dbReference>
<feature type="region of interest" description="Disordered" evidence="4">
    <location>
        <begin position="1"/>
        <end position="29"/>
    </location>
</feature>
<dbReference type="Gene3D" id="1.10.260.40">
    <property type="entry name" value="lambda repressor-like DNA-binding domains"/>
    <property type="match status" value="1"/>
</dbReference>
<dbReference type="SUPFAM" id="SSF53822">
    <property type="entry name" value="Periplasmic binding protein-like I"/>
    <property type="match status" value="1"/>
</dbReference>
<dbReference type="Pfam" id="PF13377">
    <property type="entry name" value="Peripla_BP_3"/>
    <property type="match status" value="1"/>
</dbReference>
<dbReference type="InterPro" id="IPR000843">
    <property type="entry name" value="HTH_LacI"/>
</dbReference>
<dbReference type="Pfam" id="PF00356">
    <property type="entry name" value="LacI"/>
    <property type="match status" value="1"/>
</dbReference>
<keyword evidence="1" id="KW-0805">Transcription regulation</keyword>
<reference evidence="7" key="1">
    <citation type="submission" date="2017-10" db="EMBL/GenBank/DDBJ databases">
        <authorList>
            <person name="Kravchenko I.K."/>
            <person name="Grouzdev D.S."/>
        </authorList>
    </citation>
    <scope>NUCLEOTIDE SEQUENCE [LARGE SCALE GENOMIC DNA]</scope>
    <source>
        <strain evidence="7">B2</strain>
    </source>
</reference>
<dbReference type="AlphaFoldDB" id="A0A2B8BF89"/>
<dbReference type="InterPro" id="IPR010982">
    <property type="entry name" value="Lambda_DNA-bd_dom_sf"/>
</dbReference>
<keyword evidence="3" id="KW-0804">Transcription</keyword>
<dbReference type="EMBL" id="PDKW01000042">
    <property type="protein sequence ID" value="PGH56052.1"/>
    <property type="molecule type" value="Genomic_DNA"/>
</dbReference>